<dbReference type="VEuPathDB" id="FungiDB:PYU1_G000494"/>
<dbReference type="EMBL" id="GL376636">
    <property type="status" value="NOT_ANNOTATED_CDS"/>
    <property type="molecule type" value="Genomic_DNA"/>
</dbReference>
<keyword evidence="5" id="KW-1185">Reference proteome</keyword>
<dbReference type="InterPro" id="IPR032755">
    <property type="entry name" value="TSNAXIP1_N"/>
</dbReference>
<dbReference type="eggNOG" id="ENOG502QTWK">
    <property type="taxonomic scope" value="Eukaryota"/>
</dbReference>
<reference evidence="5" key="1">
    <citation type="journal article" date="2010" name="Genome Biol.">
        <title>Genome sequence of the necrotrophic plant pathogen Pythium ultimum reveals original pathogenicity mechanisms and effector repertoire.</title>
        <authorList>
            <person name="Levesque C.A."/>
            <person name="Brouwer H."/>
            <person name="Cano L."/>
            <person name="Hamilton J.P."/>
            <person name="Holt C."/>
            <person name="Huitema E."/>
            <person name="Raffaele S."/>
            <person name="Robideau G.P."/>
            <person name="Thines M."/>
            <person name="Win J."/>
            <person name="Zerillo M.M."/>
            <person name="Beakes G.W."/>
            <person name="Boore J.L."/>
            <person name="Busam D."/>
            <person name="Dumas B."/>
            <person name="Ferriera S."/>
            <person name="Fuerstenberg S.I."/>
            <person name="Gachon C.M."/>
            <person name="Gaulin E."/>
            <person name="Govers F."/>
            <person name="Grenville-Briggs L."/>
            <person name="Horner N."/>
            <person name="Hostetler J."/>
            <person name="Jiang R.H."/>
            <person name="Johnson J."/>
            <person name="Krajaejun T."/>
            <person name="Lin H."/>
            <person name="Meijer H.J."/>
            <person name="Moore B."/>
            <person name="Morris P."/>
            <person name="Phuntmart V."/>
            <person name="Puiu D."/>
            <person name="Shetty J."/>
            <person name="Stajich J.E."/>
            <person name="Tripathy S."/>
            <person name="Wawra S."/>
            <person name="van West P."/>
            <person name="Whitty B.R."/>
            <person name="Coutinho P.M."/>
            <person name="Henrissat B."/>
            <person name="Martin F."/>
            <person name="Thomas P.D."/>
            <person name="Tyler B.M."/>
            <person name="De Vries R.P."/>
            <person name="Kamoun S."/>
            <person name="Yandell M."/>
            <person name="Tisserat N."/>
            <person name="Buell C.R."/>
        </authorList>
    </citation>
    <scope>NUCLEOTIDE SEQUENCE</scope>
    <source>
        <strain evidence="5">DAOM:BR144</strain>
    </source>
</reference>
<evidence type="ECO:0000256" key="1">
    <source>
        <dbReference type="ARBA" id="ARBA00023054"/>
    </source>
</evidence>
<evidence type="ECO:0000313" key="5">
    <source>
        <dbReference type="Proteomes" id="UP000019132"/>
    </source>
</evidence>
<feature type="coiled-coil region" evidence="2">
    <location>
        <begin position="72"/>
        <end position="120"/>
    </location>
</feature>
<name>K3W6A3_GLOUD</name>
<proteinExistence type="predicted"/>
<evidence type="ECO:0000313" key="4">
    <source>
        <dbReference type="EnsemblProtists" id="PYU1_T000494"/>
    </source>
</evidence>
<dbReference type="HOGENOM" id="CLU_538067_0_0_1"/>
<dbReference type="InParanoid" id="K3W6A3"/>
<feature type="domain" description="Translin-associated factor X-interacting protein 1 N-terminal" evidence="3">
    <location>
        <begin position="6"/>
        <end position="92"/>
    </location>
</feature>
<organism evidence="4 5">
    <name type="scientific">Globisporangium ultimum (strain ATCC 200006 / CBS 805.95 / DAOM BR144)</name>
    <name type="common">Pythium ultimum</name>
    <dbReference type="NCBI Taxonomy" id="431595"/>
    <lineage>
        <taxon>Eukaryota</taxon>
        <taxon>Sar</taxon>
        <taxon>Stramenopiles</taxon>
        <taxon>Oomycota</taxon>
        <taxon>Peronosporomycetes</taxon>
        <taxon>Pythiales</taxon>
        <taxon>Pythiaceae</taxon>
        <taxon>Globisporangium</taxon>
    </lineage>
</organism>
<evidence type="ECO:0000259" key="3">
    <source>
        <dbReference type="Pfam" id="PF15739"/>
    </source>
</evidence>
<dbReference type="Proteomes" id="UP000019132">
    <property type="component" value="Unassembled WGS sequence"/>
</dbReference>
<reference evidence="4" key="3">
    <citation type="submission" date="2015-02" db="UniProtKB">
        <authorList>
            <consortium name="EnsemblProtists"/>
        </authorList>
    </citation>
    <scope>IDENTIFICATION</scope>
    <source>
        <strain evidence="4">DAOM BR144</strain>
    </source>
</reference>
<protein>
    <recommendedName>
        <fullName evidence="3">Translin-associated factor X-interacting protein 1 N-terminal domain-containing protein</fullName>
    </recommendedName>
</protein>
<accession>K3W6A3</accession>
<dbReference type="AlphaFoldDB" id="K3W6A3"/>
<dbReference type="Pfam" id="PF15739">
    <property type="entry name" value="TSNAXIP1_N"/>
    <property type="match status" value="1"/>
</dbReference>
<reference evidence="5" key="2">
    <citation type="submission" date="2010-04" db="EMBL/GenBank/DDBJ databases">
        <authorList>
            <person name="Buell R."/>
            <person name="Hamilton J."/>
            <person name="Hostetler J."/>
        </authorList>
    </citation>
    <scope>NUCLEOTIDE SEQUENCE [LARGE SCALE GENOMIC DNA]</scope>
    <source>
        <strain evidence="5">DAOM:BR144</strain>
    </source>
</reference>
<keyword evidence="1 2" id="KW-0175">Coiled coil</keyword>
<evidence type="ECO:0000256" key="2">
    <source>
        <dbReference type="SAM" id="Coils"/>
    </source>
</evidence>
<dbReference type="EnsemblProtists" id="PYU1_T000494">
    <property type="protein sequence ID" value="PYU1_T000494"/>
    <property type="gene ID" value="PYU1_G000494"/>
</dbReference>
<dbReference type="STRING" id="431595.K3W6A3"/>
<sequence length="507" mass="56871">MSCCLQRLQIFRDVFARVIASFTVYAPVLVQIQDEYERVIRELRSQCLQIPKLHAELQTLQTQCLHEISAHNAETKLRVQALRSQLKATQAKLGASAAQHARDNEQLAALRTQIETLEIRSDVVQRSNNSLVNGIKRHDDTLRHVHDRAREDTMAPQQVTNKYHHACDEIAELKKTIASLEEKVGGVHVTADKATIAMLTRELQDAHASLQHALKTEANASMMTQLLQQLAHQTALNHIFVRVLDEMGVHVTFNELMTMLRKSTTATANLVSEQVPAATSTSAASATLSEYAEASEQLTRWVITQLQTSSGSPVASGHGATFLTEPEEQHDLVHAPRLLVPKAADDFFPGRGLGDDVPEYLRCDGVVRNLWYPQRKLETILARVWQQKDELEKAKRVHFGVRTTRSSSSNNHSVPLARVFWMMLNRMCSSKADAIEAAYNILAALERFSAKSSDSPKTCGRIKSESSTQYTTRSQVSTRSVMRLVEVVVADAIRYFPWYQVGSRWPT</sequence>